<dbReference type="Proteomes" id="UP001341840">
    <property type="component" value="Unassembled WGS sequence"/>
</dbReference>
<protein>
    <submittedName>
        <fullName evidence="1">Uncharacterized protein</fullName>
    </submittedName>
</protein>
<comment type="caution">
    <text evidence="1">The sequence shown here is derived from an EMBL/GenBank/DDBJ whole genome shotgun (WGS) entry which is preliminary data.</text>
</comment>
<sequence>MREGVGMLSSCSSSPPNRKDIARLTIPKLIYPSILPNTIVIFGPAQFPVGVVVAVPSSSAAVWLVVVGGPFCCRRLPILPKVDVDAFFVFAVAESVLGHASISPSPIDCGSPATLPQVLLFQVPLPWEND</sequence>
<evidence type="ECO:0000313" key="2">
    <source>
        <dbReference type="Proteomes" id="UP001341840"/>
    </source>
</evidence>
<reference evidence="1 2" key="1">
    <citation type="journal article" date="2023" name="Plants (Basel)">
        <title>Bridging the Gap: Combining Genomics and Transcriptomics Approaches to Understand Stylosanthes scabra, an Orphan Legume from the Brazilian Caatinga.</title>
        <authorList>
            <person name="Ferreira-Neto J.R.C."/>
            <person name="da Silva M.D."/>
            <person name="Binneck E."/>
            <person name="de Melo N.F."/>
            <person name="da Silva R.H."/>
            <person name="de Melo A.L.T.M."/>
            <person name="Pandolfi V."/>
            <person name="Bustamante F.O."/>
            <person name="Brasileiro-Vidal A.C."/>
            <person name="Benko-Iseppon A.M."/>
        </authorList>
    </citation>
    <scope>NUCLEOTIDE SEQUENCE [LARGE SCALE GENOMIC DNA]</scope>
    <source>
        <tissue evidence="1">Leaves</tissue>
    </source>
</reference>
<keyword evidence="2" id="KW-1185">Reference proteome</keyword>
<gene>
    <name evidence="1" type="ORF">PIB30_049894</name>
</gene>
<evidence type="ECO:0000313" key="1">
    <source>
        <dbReference type="EMBL" id="MED6196712.1"/>
    </source>
</evidence>
<dbReference type="EMBL" id="JASCZI010211787">
    <property type="protein sequence ID" value="MED6196712.1"/>
    <property type="molecule type" value="Genomic_DNA"/>
</dbReference>
<name>A0ABU6XFM7_9FABA</name>
<accession>A0ABU6XFM7</accession>
<organism evidence="1 2">
    <name type="scientific">Stylosanthes scabra</name>
    <dbReference type="NCBI Taxonomy" id="79078"/>
    <lineage>
        <taxon>Eukaryota</taxon>
        <taxon>Viridiplantae</taxon>
        <taxon>Streptophyta</taxon>
        <taxon>Embryophyta</taxon>
        <taxon>Tracheophyta</taxon>
        <taxon>Spermatophyta</taxon>
        <taxon>Magnoliopsida</taxon>
        <taxon>eudicotyledons</taxon>
        <taxon>Gunneridae</taxon>
        <taxon>Pentapetalae</taxon>
        <taxon>rosids</taxon>
        <taxon>fabids</taxon>
        <taxon>Fabales</taxon>
        <taxon>Fabaceae</taxon>
        <taxon>Papilionoideae</taxon>
        <taxon>50 kb inversion clade</taxon>
        <taxon>dalbergioids sensu lato</taxon>
        <taxon>Dalbergieae</taxon>
        <taxon>Pterocarpus clade</taxon>
        <taxon>Stylosanthes</taxon>
    </lineage>
</organism>
<proteinExistence type="predicted"/>